<keyword evidence="2" id="KW-1185">Reference proteome</keyword>
<comment type="caution">
    <text evidence="1">The sequence shown here is derived from an EMBL/GenBank/DDBJ whole genome shotgun (WGS) entry which is preliminary data.</text>
</comment>
<evidence type="ECO:0000313" key="1">
    <source>
        <dbReference type="EMBL" id="GAA2122449.1"/>
    </source>
</evidence>
<proteinExistence type="predicted"/>
<accession>A0ABP5JTM4</accession>
<name>A0ABP5JTM4_9ACTN</name>
<gene>
    <name evidence="1" type="ORF">GCM10009843_17590</name>
</gene>
<evidence type="ECO:0000313" key="2">
    <source>
        <dbReference type="Proteomes" id="UP001500575"/>
    </source>
</evidence>
<protein>
    <submittedName>
        <fullName evidence="1">Uncharacterized protein</fullName>
    </submittedName>
</protein>
<reference evidence="2" key="1">
    <citation type="journal article" date="2019" name="Int. J. Syst. Evol. Microbiol.">
        <title>The Global Catalogue of Microorganisms (GCM) 10K type strain sequencing project: providing services to taxonomists for standard genome sequencing and annotation.</title>
        <authorList>
            <consortium name="The Broad Institute Genomics Platform"/>
            <consortium name="The Broad Institute Genome Sequencing Center for Infectious Disease"/>
            <person name="Wu L."/>
            <person name="Ma J."/>
        </authorList>
    </citation>
    <scope>NUCLEOTIDE SEQUENCE [LARGE SCALE GENOMIC DNA]</scope>
    <source>
        <strain evidence="2">JCM 16021</strain>
    </source>
</reference>
<sequence>MSIVVLQALLAAYAVITFGVALRMRSRARTVTLVFPSEITETGRHAARRPVLV</sequence>
<dbReference type="EMBL" id="BAAAQQ010000008">
    <property type="protein sequence ID" value="GAA2122449.1"/>
    <property type="molecule type" value="Genomic_DNA"/>
</dbReference>
<dbReference type="Proteomes" id="UP001500575">
    <property type="component" value="Unassembled WGS sequence"/>
</dbReference>
<organism evidence="1 2">
    <name type="scientific">Nocardioides bigeumensis</name>
    <dbReference type="NCBI Taxonomy" id="433657"/>
    <lineage>
        <taxon>Bacteria</taxon>
        <taxon>Bacillati</taxon>
        <taxon>Actinomycetota</taxon>
        <taxon>Actinomycetes</taxon>
        <taxon>Propionibacteriales</taxon>
        <taxon>Nocardioidaceae</taxon>
        <taxon>Nocardioides</taxon>
    </lineage>
</organism>
<dbReference type="RefSeq" id="WP_344303315.1">
    <property type="nucleotide sequence ID" value="NZ_BAAAQQ010000008.1"/>
</dbReference>